<dbReference type="OMA" id="VEDDWEW"/>
<proteinExistence type="predicted"/>
<feature type="compositionally biased region" description="Low complexity" evidence="1">
    <location>
        <begin position="7"/>
        <end position="16"/>
    </location>
</feature>
<protein>
    <recommendedName>
        <fullName evidence="5">Transmembrane protein</fullName>
    </recommendedName>
</protein>
<evidence type="ECO:0000313" key="3">
    <source>
        <dbReference type="EMBL" id="KPI82694.1"/>
    </source>
</evidence>
<feature type="compositionally biased region" description="Low complexity" evidence="1">
    <location>
        <begin position="28"/>
        <end position="37"/>
    </location>
</feature>
<organism evidence="3 4">
    <name type="scientific">Leptomonas seymouri</name>
    <dbReference type="NCBI Taxonomy" id="5684"/>
    <lineage>
        <taxon>Eukaryota</taxon>
        <taxon>Discoba</taxon>
        <taxon>Euglenozoa</taxon>
        <taxon>Kinetoplastea</taxon>
        <taxon>Metakinetoplastina</taxon>
        <taxon>Trypanosomatida</taxon>
        <taxon>Trypanosomatidae</taxon>
        <taxon>Leishmaniinae</taxon>
        <taxon>Leptomonas</taxon>
    </lineage>
</organism>
<reference evidence="3 4" key="1">
    <citation type="journal article" date="2015" name="PLoS Pathog.">
        <title>Leptomonas seymouri: Adaptations to the Dixenous Life Cycle Analyzed by Genome Sequencing, Transcriptome Profiling and Co-infection with Leishmania donovani.</title>
        <authorList>
            <person name="Kraeva N."/>
            <person name="Butenko A."/>
            <person name="Hlavacova J."/>
            <person name="Kostygov A."/>
            <person name="Myskova J."/>
            <person name="Grybchuk D."/>
            <person name="Lestinova T."/>
            <person name="Votypka J."/>
            <person name="Volf P."/>
            <person name="Opperdoes F."/>
            <person name="Flegontov P."/>
            <person name="Lukes J."/>
            <person name="Yurchenko V."/>
        </authorList>
    </citation>
    <scope>NUCLEOTIDE SEQUENCE [LARGE SCALE GENOMIC DNA]</scope>
    <source>
        <strain evidence="3 4">ATCC 30220</strain>
    </source>
</reference>
<keyword evidence="2" id="KW-0472">Membrane</keyword>
<accession>A0A0N1HR76</accession>
<evidence type="ECO:0000256" key="1">
    <source>
        <dbReference type="SAM" id="MobiDB-lite"/>
    </source>
</evidence>
<feature type="compositionally biased region" description="Polar residues" evidence="1">
    <location>
        <begin position="289"/>
        <end position="298"/>
    </location>
</feature>
<keyword evidence="2" id="KW-1133">Transmembrane helix</keyword>
<feature type="region of interest" description="Disordered" evidence="1">
    <location>
        <begin position="1"/>
        <end position="80"/>
    </location>
</feature>
<gene>
    <name evidence="3" type="ORF">ABL78_8294</name>
</gene>
<feature type="compositionally biased region" description="Low complexity" evidence="1">
    <location>
        <begin position="49"/>
        <end position="69"/>
    </location>
</feature>
<name>A0A0N1HR76_LEPSE</name>
<evidence type="ECO:0000256" key="2">
    <source>
        <dbReference type="SAM" id="Phobius"/>
    </source>
</evidence>
<feature type="region of interest" description="Disordered" evidence="1">
    <location>
        <begin position="268"/>
        <end position="319"/>
    </location>
</feature>
<evidence type="ECO:0000313" key="4">
    <source>
        <dbReference type="Proteomes" id="UP000038009"/>
    </source>
</evidence>
<sequence length="319" mass="34125">MRDRSSIGHSSSNSSSHTNETTKDRSSIGHSSSNSSSHTNETMRDRSSSGHSSSTSSTTPPTTTSTTTTAAPKPTKNNDNESTMSIVAFMIVLFIIIGVILYGSRSMPSTCPFFRGNGRGHEPHTQQYVRLDSGTFNSDEEGYEGMQANHAVNVGGFGGLRTYQPMRRNMEDNDCGGLNVEMQEEYKGRAGVPPALGQVTVTGYPIRSRFPNTEKSVQMSDVVDRSPAALDALFASPNTSPQTPAPIPLHSKNSLRAMRKVKLAPASSVTPFGGAKNSASDGNGAVGSKPQSNSQHSMMSLRESQPKDNGGWSDDDQDK</sequence>
<dbReference type="EMBL" id="LJSK01000598">
    <property type="protein sequence ID" value="KPI82694.1"/>
    <property type="molecule type" value="Genomic_DNA"/>
</dbReference>
<keyword evidence="4" id="KW-1185">Reference proteome</keyword>
<dbReference type="AlphaFoldDB" id="A0A0N1HR76"/>
<keyword evidence="2" id="KW-0812">Transmembrane</keyword>
<feature type="transmembrane region" description="Helical" evidence="2">
    <location>
        <begin position="83"/>
        <end position="103"/>
    </location>
</feature>
<dbReference type="Proteomes" id="UP000038009">
    <property type="component" value="Unassembled WGS sequence"/>
</dbReference>
<dbReference type="VEuPathDB" id="TriTrypDB:Lsey_0598_0020"/>
<comment type="caution">
    <text evidence="3">The sequence shown here is derived from an EMBL/GenBank/DDBJ whole genome shotgun (WGS) entry which is preliminary data.</text>
</comment>
<evidence type="ECO:0008006" key="5">
    <source>
        <dbReference type="Google" id="ProtNLM"/>
    </source>
</evidence>